<feature type="signal peptide" evidence="1">
    <location>
        <begin position="1"/>
        <end position="19"/>
    </location>
</feature>
<dbReference type="GO" id="GO:0016787">
    <property type="term" value="F:hydrolase activity"/>
    <property type="evidence" value="ECO:0007669"/>
    <property type="project" value="UniProtKB-KW"/>
</dbReference>
<name>A0A1J5N392_9BACT</name>
<evidence type="ECO:0000256" key="1">
    <source>
        <dbReference type="SAM" id="SignalP"/>
    </source>
</evidence>
<evidence type="ECO:0000259" key="2">
    <source>
        <dbReference type="Pfam" id="PF01738"/>
    </source>
</evidence>
<dbReference type="SUPFAM" id="SSF53474">
    <property type="entry name" value="alpha/beta-Hydrolases"/>
    <property type="match status" value="1"/>
</dbReference>
<sequence>MNKLFIILSLLLIPYTALAAGGRTVDYEINGRTFEGYYISPADKAPLVFLVHDWDGLTDYEIKRAGMLADLGYAVFAVDLYGKGVRPDKVEDKKRLTGELYADRQTMRARLMAGLNKAADLGANLSDAVAMGYCFGGTAVLELARSGANLKAFVTFHGGLATPDGQDYKAAKGFVLVFHGTADQSVPMAQFAALASELEATGIRHEMTTYSGAPHAFTVFGTDRYRKDADEKSWARFTEFLSQTLR</sequence>
<dbReference type="AlphaFoldDB" id="A0A1J5N392"/>
<dbReference type="Proteomes" id="UP000181901">
    <property type="component" value="Unassembled WGS sequence"/>
</dbReference>
<dbReference type="PANTHER" id="PTHR22946:SF5">
    <property type="entry name" value="PEPTIDASE S9 PROLYL OLIGOPEPTIDASE CATALYTIC DOMAIN-CONTAINING PROTEIN"/>
    <property type="match status" value="1"/>
</dbReference>
<dbReference type="InterPro" id="IPR029058">
    <property type="entry name" value="AB_hydrolase_fold"/>
</dbReference>
<dbReference type="OrthoDB" id="9787933at2"/>
<dbReference type="InterPro" id="IPR002925">
    <property type="entry name" value="Dienelactn_hydro"/>
</dbReference>
<keyword evidence="4" id="KW-1185">Reference proteome</keyword>
<proteinExistence type="predicted"/>
<organism evidence="3 4">
    <name type="scientific">Pseudodesulfovibrio hydrargyri</name>
    <dbReference type="NCBI Taxonomy" id="2125990"/>
    <lineage>
        <taxon>Bacteria</taxon>
        <taxon>Pseudomonadati</taxon>
        <taxon>Thermodesulfobacteriota</taxon>
        <taxon>Desulfovibrionia</taxon>
        <taxon>Desulfovibrionales</taxon>
        <taxon>Desulfovibrionaceae</taxon>
    </lineage>
</organism>
<accession>A0A1J5N392</accession>
<reference evidence="3 4" key="1">
    <citation type="submission" date="2015-09" db="EMBL/GenBank/DDBJ databases">
        <title>Genome of Desulfovibrio dechloracetivorans BerOc1, a mercury methylating strain isolated from highly hydrocarbons and metals contaminated coastal sediments.</title>
        <authorList>
            <person name="Goni Urriza M."/>
            <person name="Gassie C."/>
            <person name="Bouchez O."/>
            <person name="Klopp C."/>
            <person name="Ranchou-Peyruse A."/>
            <person name="Remy G."/>
        </authorList>
    </citation>
    <scope>NUCLEOTIDE SEQUENCE [LARGE SCALE GENOMIC DNA]</scope>
    <source>
        <strain evidence="3 4">BerOc1</strain>
    </source>
</reference>
<gene>
    <name evidence="3" type="ORF">BerOc1_01213</name>
</gene>
<dbReference type="PANTHER" id="PTHR22946">
    <property type="entry name" value="DIENELACTONE HYDROLASE DOMAIN-CONTAINING PROTEIN-RELATED"/>
    <property type="match status" value="1"/>
</dbReference>
<feature type="chain" id="PRO_5009635520" evidence="1">
    <location>
        <begin position="20"/>
        <end position="246"/>
    </location>
</feature>
<comment type="caution">
    <text evidence="3">The sequence shown here is derived from an EMBL/GenBank/DDBJ whole genome shotgun (WGS) entry which is preliminary data.</text>
</comment>
<dbReference type="EMBL" id="LKAQ01000004">
    <property type="protein sequence ID" value="OIQ49288.1"/>
    <property type="molecule type" value="Genomic_DNA"/>
</dbReference>
<keyword evidence="1" id="KW-0732">Signal</keyword>
<dbReference type="Pfam" id="PF01738">
    <property type="entry name" value="DLH"/>
    <property type="match status" value="1"/>
</dbReference>
<dbReference type="InterPro" id="IPR050261">
    <property type="entry name" value="FrsA_esterase"/>
</dbReference>
<feature type="domain" description="Dienelactone hydrolase" evidence="2">
    <location>
        <begin position="34"/>
        <end position="244"/>
    </location>
</feature>
<evidence type="ECO:0000313" key="4">
    <source>
        <dbReference type="Proteomes" id="UP000181901"/>
    </source>
</evidence>
<dbReference type="Gene3D" id="3.40.50.1820">
    <property type="entry name" value="alpha/beta hydrolase"/>
    <property type="match status" value="1"/>
</dbReference>
<protein>
    <submittedName>
        <fullName evidence="3">Dienelactone hydrolase family protein</fullName>
    </submittedName>
</protein>
<evidence type="ECO:0000313" key="3">
    <source>
        <dbReference type="EMBL" id="OIQ49288.1"/>
    </source>
</evidence>
<keyword evidence="3" id="KW-0378">Hydrolase</keyword>
<dbReference type="RefSeq" id="WP_071544825.1">
    <property type="nucleotide sequence ID" value="NZ_LKAQ01000004.1"/>
</dbReference>